<gene>
    <name evidence="3" type="ORF">PENCOP_c013G06817</name>
</gene>
<sequence length="137" mass="14895">MSQTDFGHAGDVFSSTAIDVSADGTRTRTSIRPRSSNSTPHKQSRASMAGISVGCTLGMITIFASLFLYFKRRYKRNRRTRPTSSLPQTETVVGNSSHDTPLAQFAHTDSPSQQSGSEPNAKDLHSVVIVHKGKEDV</sequence>
<keyword evidence="2" id="KW-0812">Transmembrane</keyword>
<name>A0A1V6UBH6_9EURO</name>
<feature type="region of interest" description="Disordered" evidence="1">
    <location>
        <begin position="23"/>
        <end position="47"/>
    </location>
</feature>
<feature type="region of interest" description="Disordered" evidence="1">
    <location>
        <begin position="77"/>
        <end position="137"/>
    </location>
</feature>
<feature type="compositionally biased region" description="Polar residues" evidence="1">
    <location>
        <begin position="107"/>
        <end position="118"/>
    </location>
</feature>
<evidence type="ECO:0008006" key="5">
    <source>
        <dbReference type="Google" id="ProtNLM"/>
    </source>
</evidence>
<protein>
    <recommendedName>
        <fullName evidence="5">Mid2 domain-containing protein</fullName>
    </recommendedName>
</protein>
<dbReference type="Proteomes" id="UP000191500">
    <property type="component" value="Unassembled WGS sequence"/>
</dbReference>
<evidence type="ECO:0000313" key="4">
    <source>
        <dbReference type="Proteomes" id="UP000191500"/>
    </source>
</evidence>
<evidence type="ECO:0000313" key="3">
    <source>
        <dbReference type="EMBL" id="OQE35479.1"/>
    </source>
</evidence>
<keyword evidence="2" id="KW-1133">Transmembrane helix</keyword>
<organism evidence="3 4">
    <name type="scientific">Penicillium coprophilum</name>
    <dbReference type="NCBI Taxonomy" id="36646"/>
    <lineage>
        <taxon>Eukaryota</taxon>
        <taxon>Fungi</taxon>
        <taxon>Dikarya</taxon>
        <taxon>Ascomycota</taxon>
        <taxon>Pezizomycotina</taxon>
        <taxon>Eurotiomycetes</taxon>
        <taxon>Eurotiomycetidae</taxon>
        <taxon>Eurotiales</taxon>
        <taxon>Aspergillaceae</taxon>
        <taxon>Penicillium</taxon>
    </lineage>
</organism>
<proteinExistence type="predicted"/>
<evidence type="ECO:0000256" key="2">
    <source>
        <dbReference type="SAM" id="Phobius"/>
    </source>
</evidence>
<dbReference type="EMBL" id="MDDG01000013">
    <property type="protein sequence ID" value="OQE35479.1"/>
    <property type="molecule type" value="Genomic_DNA"/>
</dbReference>
<evidence type="ECO:0000256" key="1">
    <source>
        <dbReference type="SAM" id="MobiDB-lite"/>
    </source>
</evidence>
<accession>A0A1V6UBH6</accession>
<feature type="compositionally biased region" description="Low complexity" evidence="1">
    <location>
        <begin position="27"/>
        <end position="39"/>
    </location>
</feature>
<keyword evidence="4" id="KW-1185">Reference proteome</keyword>
<reference evidence="4" key="1">
    <citation type="journal article" date="2017" name="Nat. Microbiol.">
        <title>Global analysis of biosynthetic gene clusters reveals vast potential of secondary metabolite production in Penicillium species.</title>
        <authorList>
            <person name="Nielsen J.C."/>
            <person name="Grijseels S."/>
            <person name="Prigent S."/>
            <person name="Ji B."/>
            <person name="Dainat J."/>
            <person name="Nielsen K.F."/>
            <person name="Frisvad J.C."/>
            <person name="Workman M."/>
            <person name="Nielsen J."/>
        </authorList>
    </citation>
    <scope>NUCLEOTIDE SEQUENCE [LARGE SCALE GENOMIC DNA]</scope>
    <source>
        <strain evidence="4">IBT 31321</strain>
    </source>
</reference>
<keyword evidence="2" id="KW-0472">Membrane</keyword>
<dbReference type="AlphaFoldDB" id="A0A1V6UBH6"/>
<feature type="transmembrane region" description="Helical" evidence="2">
    <location>
        <begin position="46"/>
        <end position="70"/>
    </location>
</feature>
<feature type="compositionally biased region" description="Polar residues" evidence="1">
    <location>
        <begin position="82"/>
        <end position="99"/>
    </location>
</feature>
<comment type="caution">
    <text evidence="3">The sequence shown here is derived from an EMBL/GenBank/DDBJ whole genome shotgun (WGS) entry which is preliminary data.</text>
</comment>